<dbReference type="EMBL" id="BGPR01000107">
    <property type="protein sequence ID" value="GBL94975.1"/>
    <property type="molecule type" value="Genomic_DNA"/>
</dbReference>
<gene>
    <name evidence="1" type="ORF">AVEN_187487_1</name>
</gene>
<keyword evidence="2" id="KW-1185">Reference proteome</keyword>
<dbReference type="Proteomes" id="UP000499080">
    <property type="component" value="Unassembled WGS sequence"/>
</dbReference>
<evidence type="ECO:0000313" key="2">
    <source>
        <dbReference type="Proteomes" id="UP000499080"/>
    </source>
</evidence>
<sequence>MLVGLVHIVTNMESRFPVVLVLWLGRELYRDIQPQDLDMEATGWPIHPSEHLEPNQISLEDGVANIVRKDIINIFTYGSKAEHEVGAAF</sequence>
<comment type="caution">
    <text evidence="1">The sequence shown here is derived from an EMBL/GenBank/DDBJ whole genome shotgun (WGS) entry which is preliminary data.</text>
</comment>
<proteinExistence type="predicted"/>
<organism evidence="1 2">
    <name type="scientific">Araneus ventricosus</name>
    <name type="common">Orbweaver spider</name>
    <name type="synonym">Epeira ventricosa</name>
    <dbReference type="NCBI Taxonomy" id="182803"/>
    <lineage>
        <taxon>Eukaryota</taxon>
        <taxon>Metazoa</taxon>
        <taxon>Ecdysozoa</taxon>
        <taxon>Arthropoda</taxon>
        <taxon>Chelicerata</taxon>
        <taxon>Arachnida</taxon>
        <taxon>Araneae</taxon>
        <taxon>Araneomorphae</taxon>
        <taxon>Entelegynae</taxon>
        <taxon>Araneoidea</taxon>
        <taxon>Araneidae</taxon>
        <taxon>Araneus</taxon>
    </lineage>
</organism>
<dbReference type="OrthoDB" id="411823at2759"/>
<reference evidence="1 2" key="1">
    <citation type="journal article" date="2019" name="Sci. Rep.">
        <title>Orb-weaving spider Araneus ventricosus genome elucidates the spidroin gene catalogue.</title>
        <authorList>
            <person name="Kono N."/>
            <person name="Nakamura H."/>
            <person name="Ohtoshi R."/>
            <person name="Moran D.A.P."/>
            <person name="Shinohara A."/>
            <person name="Yoshida Y."/>
            <person name="Fujiwara M."/>
            <person name="Mori M."/>
            <person name="Tomita M."/>
            <person name="Arakawa K."/>
        </authorList>
    </citation>
    <scope>NUCLEOTIDE SEQUENCE [LARGE SCALE GENOMIC DNA]</scope>
</reference>
<name>A0A4Y2BU41_ARAVE</name>
<accession>A0A4Y2BU41</accession>
<dbReference type="AlphaFoldDB" id="A0A4Y2BU41"/>
<evidence type="ECO:0000313" key="1">
    <source>
        <dbReference type="EMBL" id="GBL94975.1"/>
    </source>
</evidence>
<protein>
    <submittedName>
        <fullName evidence="1">Uncharacterized protein</fullName>
    </submittedName>
</protein>